<reference evidence="3" key="1">
    <citation type="journal article" date="2019" name="Int. J. Syst. Evol. Microbiol.">
        <title>The Global Catalogue of Microorganisms (GCM) 10K type strain sequencing project: providing services to taxonomists for standard genome sequencing and annotation.</title>
        <authorList>
            <consortium name="The Broad Institute Genomics Platform"/>
            <consortium name="The Broad Institute Genome Sequencing Center for Infectious Disease"/>
            <person name="Wu L."/>
            <person name="Ma J."/>
        </authorList>
    </citation>
    <scope>NUCLEOTIDE SEQUENCE [LARGE SCALE GENOMIC DNA]</scope>
    <source>
        <strain evidence="3">CCUG 63418</strain>
    </source>
</reference>
<feature type="transmembrane region" description="Helical" evidence="1">
    <location>
        <begin position="6"/>
        <end position="28"/>
    </location>
</feature>
<feature type="transmembrane region" description="Helical" evidence="1">
    <location>
        <begin position="40"/>
        <end position="58"/>
    </location>
</feature>
<keyword evidence="1" id="KW-0472">Membrane</keyword>
<proteinExistence type="predicted"/>
<accession>A0ABW2YSD2</accession>
<keyword evidence="1" id="KW-0812">Transmembrane</keyword>
<evidence type="ECO:0008006" key="4">
    <source>
        <dbReference type="Google" id="ProtNLM"/>
    </source>
</evidence>
<evidence type="ECO:0000256" key="1">
    <source>
        <dbReference type="SAM" id="Phobius"/>
    </source>
</evidence>
<keyword evidence="1" id="KW-1133">Transmembrane helix</keyword>
<feature type="transmembrane region" description="Helical" evidence="1">
    <location>
        <begin position="134"/>
        <end position="152"/>
    </location>
</feature>
<gene>
    <name evidence="2" type="ORF">ACFQZS_04165</name>
</gene>
<feature type="transmembrane region" description="Helical" evidence="1">
    <location>
        <begin position="95"/>
        <end position="114"/>
    </location>
</feature>
<name>A0ABW2YSD2_9SPHI</name>
<dbReference type="RefSeq" id="WP_377097589.1">
    <property type="nucleotide sequence ID" value="NZ_JBHTHU010000002.1"/>
</dbReference>
<comment type="caution">
    <text evidence="2">The sequence shown here is derived from an EMBL/GenBank/DDBJ whole genome shotgun (WGS) entry which is preliminary data.</text>
</comment>
<evidence type="ECO:0000313" key="2">
    <source>
        <dbReference type="EMBL" id="MFD0749324.1"/>
    </source>
</evidence>
<keyword evidence="3" id="KW-1185">Reference proteome</keyword>
<sequence>MPNHLSPLGIIHTAISILALLVAFYCLFKDGKILPSNDRGKLYIVLTAVTCITGFPIMRTGHFTQAHGLGILVLILLPLGMYANYIKAFGKAAKYFQVAIMSTTLFLSFVPAIVETLTRLPISHPIATGPNDMPVQTGLGILFTSYIIGLIYQFRKLRSSQQSATSPNGIV</sequence>
<dbReference type="EMBL" id="JBHTHU010000002">
    <property type="protein sequence ID" value="MFD0749324.1"/>
    <property type="molecule type" value="Genomic_DNA"/>
</dbReference>
<protein>
    <recommendedName>
        <fullName evidence="4">DUF2306 domain-containing protein</fullName>
    </recommendedName>
</protein>
<organism evidence="2 3">
    <name type="scientific">Mucilaginibacter calamicampi</name>
    <dbReference type="NCBI Taxonomy" id="1302352"/>
    <lineage>
        <taxon>Bacteria</taxon>
        <taxon>Pseudomonadati</taxon>
        <taxon>Bacteroidota</taxon>
        <taxon>Sphingobacteriia</taxon>
        <taxon>Sphingobacteriales</taxon>
        <taxon>Sphingobacteriaceae</taxon>
        <taxon>Mucilaginibacter</taxon>
    </lineage>
</organism>
<dbReference type="Proteomes" id="UP001596958">
    <property type="component" value="Unassembled WGS sequence"/>
</dbReference>
<evidence type="ECO:0000313" key="3">
    <source>
        <dbReference type="Proteomes" id="UP001596958"/>
    </source>
</evidence>
<feature type="transmembrane region" description="Helical" evidence="1">
    <location>
        <begin position="64"/>
        <end position="83"/>
    </location>
</feature>